<reference evidence="1" key="1">
    <citation type="submission" date="2021-01" db="EMBL/GenBank/DDBJ databases">
        <title>Adiantum capillus-veneris genome.</title>
        <authorList>
            <person name="Fang Y."/>
            <person name="Liao Q."/>
        </authorList>
    </citation>
    <scope>NUCLEOTIDE SEQUENCE</scope>
    <source>
        <strain evidence="1">H3</strain>
        <tissue evidence="1">Leaf</tissue>
    </source>
</reference>
<keyword evidence="2" id="KW-1185">Reference proteome</keyword>
<protein>
    <submittedName>
        <fullName evidence="1">Uncharacterized protein</fullName>
    </submittedName>
</protein>
<dbReference type="EMBL" id="JABFUD020000019">
    <property type="protein sequence ID" value="KAI5064779.1"/>
    <property type="molecule type" value="Genomic_DNA"/>
</dbReference>
<sequence>MAEGKKKAFLQSLRSTLCKVISELPEESVQSIVQNETLIGKMLEKAIVSAVSKETFVISKDKARQSAYSIIGNIEKYTHDLYEALPKVFS</sequence>
<organism evidence="1 2">
    <name type="scientific">Adiantum capillus-veneris</name>
    <name type="common">Maidenhair fern</name>
    <dbReference type="NCBI Taxonomy" id="13818"/>
    <lineage>
        <taxon>Eukaryota</taxon>
        <taxon>Viridiplantae</taxon>
        <taxon>Streptophyta</taxon>
        <taxon>Embryophyta</taxon>
        <taxon>Tracheophyta</taxon>
        <taxon>Polypodiopsida</taxon>
        <taxon>Polypodiidae</taxon>
        <taxon>Polypodiales</taxon>
        <taxon>Pteridineae</taxon>
        <taxon>Pteridaceae</taxon>
        <taxon>Vittarioideae</taxon>
        <taxon>Adiantum</taxon>
    </lineage>
</organism>
<dbReference type="AlphaFoldDB" id="A0A9D4Z7V1"/>
<dbReference type="Proteomes" id="UP000886520">
    <property type="component" value="Chromosome 19"/>
</dbReference>
<name>A0A9D4Z7V1_ADICA</name>
<evidence type="ECO:0000313" key="1">
    <source>
        <dbReference type="EMBL" id="KAI5064779.1"/>
    </source>
</evidence>
<evidence type="ECO:0000313" key="2">
    <source>
        <dbReference type="Proteomes" id="UP000886520"/>
    </source>
</evidence>
<comment type="caution">
    <text evidence="1">The sequence shown here is derived from an EMBL/GenBank/DDBJ whole genome shotgun (WGS) entry which is preliminary data.</text>
</comment>
<accession>A0A9D4Z7V1</accession>
<gene>
    <name evidence="1" type="ORF">GOP47_0019474</name>
</gene>
<proteinExistence type="predicted"/>